<dbReference type="AlphaFoldDB" id="A0A1K1SGV1"/>
<evidence type="ECO:0000313" key="4">
    <source>
        <dbReference type="Proteomes" id="UP001326715"/>
    </source>
</evidence>
<evidence type="ECO:0000313" key="3">
    <source>
        <dbReference type="Proteomes" id="UP000183788"/>
    </source>
</evidence>
<dbReference type="OrthoDB" id="747120at2"/>
<dbReference type="STRING" id="1004.SAMN05661012_05349"/>
<organism evidence="1 3">
    <name type="scientific">Chitinophaga sancti</name>
    <dbReference type="NCBI Taxonomy" id="1004"/>
    <lineage>
        <taxon>Bacteria</taxon>
        <taxon>Pseudomonadati</taxon>
        <taxon>Bacteroidota</taxon>
        <taxon>Chitinophagia</taxon>
        <taxon>Chitinophagales</taxon>
        <taxon>Chitinophagaceae</taxon>
        <taxon>Chitinophaga</taxon>
    </lineage>
</organism>
<gene>
    <name evidence="1" type="ORF">SAMN05661012_05349</name>
    <name evidence="2" type="ORF">SR876_24260</name>
</gene>
<evidence type="ECO:0000313" key="1">
    <source>
        <dbReference type="EMBL" id="SFW83133.1"/>
    </source>
</evidence>
<sequence>MKTFRNLMLIAVLAVACKTTQNGYGSNEPLDKVYNRSINQAMIADTTKTIDTLQAIVAANPVLQWKTIKGQQYVLMGTFMKYPNSFPPGDSINNSWGEMWLFIPRQMKYRLGNQFSATSDTLLGVSQMLGLPPVNGNKYIAQVWVPVNKLYRPAGNPDVTTTHASPVLSVGVTDEYKAWFNGYIISSYFQPLPAGAAHYPWTRMGYTYDWNPGRNRVGLSEFVLPKGCGIWVEKMTTAGGFFK</sequence>
<dbReference type="RefSeq" id="WP_072364358.1">
    <property type="nucleotide sequence ID" value="NZ_CP139972.1"/>
</dbReference>
<dbReference type="PROSITE" id="PS51257">
    <property type="entry name" value="PROKAR_LIPOPROTEIN"/>
    <property type="match status" value="1"/>
</dbReference>
<reference evidence="2 4" key="2">
    <citation type="submission" date="2023-11" db="EMBL/GenBank/DDBJ databases">
        <title>MicrobeMod: A computational toolkit for identifying prokaryotic methylation and restriction-modification with nanopore sequencing.</title>
        <authorList>
            <person name="Crits-Christoph A."/>
            <person name="Kang S.C."/>
            <person name="Lee H."/>
            <person name="Ostrov N."/>
        </authorList>
    </citation>
    <scope>NUCLEOTIDE SEQUENCE [LARGE SCALE GENOMIC DNA]</scope>
    <source>
        <strain evidence="2 4">ATCC 23090</strain>
    </source>
</reference>
<dbReference type="Proteomes" id="UP001326715">
    <property type="component" value="Chromosome"/>
</dbReference>
<evidence type="ECO:0008006" key="5">
    <source>
        <dbReference type="Google" id="ProtNLM"/>
    </source>
</evidence>
<evidence type="ECO:0000313" key="2">
    <source>
        <dbReference type="EMBL" id="WQG88045.1"/>
    </source>
</evidence>
<dbReference type="EMBL" id="CP140154">
    <property type="protein sequence ID" value="WQG88045.1"/>
    <property type="molecule type" value="Genomic_DNA"/>
</dbReference>
<dbReference type="EMBL" id="FPIZ01000022">
    <property type="protein sequence ID" value="SFW83133.1"/>
    <property type="molecule type" value="Genomic_DNA"/>
</dbReference>
<accession>A0A1K1SGV1</accession>
<name>A0A1K1SGV1_9BACT</name>
<reference evidence="1 3" key="1">
    <citation type="submission" date="2016-11" db="EMBL/GenBank/DDBJ databases">
        <authorList>
            <person name="Jaros S."/>
            <person name="Januszkiewicz K."/>
            <person name="Wedrychowicz H."/>
        </authorList>
    </citation>
    <scope>NUCLEOTIDE SEQUENCE [LARGE SCALE GENOMIC DNA]</scope>
    <source>
        <strain evidence="1 3">DSM 784</strain>
    </source>
</reference>
<proteinExistence type="predicted"/>
<protein>
    <recommendedName>
        <fullName evidence="5">Lipoprotein</fullName>
    </recommendedName>
</protein>
<dbReference type="Proteomes" id="UP000183788">
    <property type="component" value="Unassembled WGS sequence"/>
</dbReference>
<keyword evidence="4" id="KW-1185">Reference proteome</keyword>